<reference evidence="2 3" key="1">
    <citation type="submission" date="2013-11" db="EMBL/GenBank/DDBJ databases">
        <title>Single cell genomics of uncultured Tannerella BU063 (oral taxon 286).</title>
        <authorList>
            <person name="Beall C.J."/>
            <person name="Campbell A.G."/>
            <person name="Griffen A.L."/>
            <person name="Podar M."/>
            <person name="Leys E.J."/>
        </authorList>
    </citation>
    <scope>NUCLEOTIDE SEQUENCE [LARGE SCALE GENOMIC DNA]</scope>
    <source>
        <strain evidence="2">Cell 1/3</strain>
    </source>
</reference>
<evidence type="ECO:0000313" key="3">
    <source>
        <dbReference type="Proteomes" id="UP000034982"/>
    </source>
</evidence>
<feature type="transmembrane region" description="Helical" evidence="1">
    <location>
        <begin position="20"/>
        <end position="45"/>
    </location>
</feature>
<gene>
    <name evidence="2" type="ORF">T230_15885</name>
</gene>
<dbReference type="EMBL" id="AYYE01001262">
    <property type="protein sequence ID" value="ETK05788.1"/>
    <property type="molecule type" value="Genomic_DNA"/>
</dbReference>
<proteinExistence type="predicted"/>
<protein>
    <submittedName>
        <fullName evidence="2">Uncharacterized protein</fullName>
    </submittedName>
</protein>
<feature type="transmembrane region" description="Helical" evidence="1">
    <location>
        <begin position="88"/>
        <end position="108"/>
    </location>
</feature>
<feature type="transmembrane region" description="Helical" evidence="1">
    <location>
        <begin position="283"/>
        <end position="300"/>
    </location>
</feature>
<keyword evidence="1" id="KW-1133">Transmembrane helix</keyword>
<feature type="transmembrane region" description="Helical" evidence="1">
    <location>
        <begin position="57"/>
        <end position="76"/>
    </location>
</feature>
<dbReference type="Proteomes" id="UP000034982">
    <property type="component" value="Unassembled WGS sequence"/>
</dbReference>
<keyword evidence="1" id="KW-0472">Membrane</keyword>
<keyword evidence="1" id="KW-0812">Transmembrane</keyword>
<feature type="transmembrane region" description="Helical" evidence="1">
    <location>
        <begin position="188"/>
        <end position="208"/>
    </location>
</feature>
<accession>W2CFH2</accession>
<feature type="transmembrane region" description="Helical" evidence="1">
    <location>
        <begin position="306"/>
        <end position="326"/>
    </location>
</feature>
<evidence type="ECO:0000313" key="2">
    <source>
        <dbReference type="EMBL" id="ETK05788.1"/>
    </source>
</evidence>
<organism evidence="2 3">
    <name type="scientific">Tannerella sp. oral taxon BU063 isolate Cell 1/3</name>
    <dbReference type="NCBI Taxonomy" id="1411022"/>
    <lineage>
        <taxon>Bacteria</taxon>
        <taxon>Pseudomonadati</taxon>
        <taxon>Bacteroidota</taxon>
        <taxon>Bacteroidia</taxon>
        <taxon>Bacteroidales</taxon>
        <taxon>Tannerellaceae</taxon>
        <taxon>Tannerella</taxon>
    </lineage>
</organism>
<evidence type="ECO:0000256" key="1">
    <source>
        <dbReference type="SAM" id="Phobius"/>
    </source>
</evidence>
<feature type="transmembrane region" description="Helical" evidence="1">
    <location>
        <begin position="229"/>
        <end position="251"/>
    </location>
</feature>
<dbReference type="AlphaFoldDB" id="W2CFH2"/>
<name>W2CFH2_9BACT</name>
<comment type="caution">
    <text evidence="2">The sequence shown here is derived from an EMBL/GenBank/DDBJ whole genome shotgun (WGS) entry which is preliminary data.</text>
</comment>
<feature type="transmembrane region" description="Helical" evidence="1">
    <location>
        <begin position="257"/>
        <end position="276"/>
    </location>
</feature>
<feature type="transmembrane region" description="Helical" evidence="1">
    <location>
        <begin position="153"/>
        <end position="182"/>
    </location>
</feature>
<sequence length="336" mass="35530">MNPTSLHSYRLYLGLRLRSVARLFGALPVVAKVLFAAIAVTLGYGLHRAELPHEASVVGWAVGVFVAVGTGVCCIGRTELALLDELGIRSAFVFVGRCLLLSVPFFLLDAWAGLWAATVGTAVTTMLSCYRLRDLSVNGGAILRRLRFGGPLAAAYVWIAGYRSGVLWAGLIGGTLLLLALANGNADMAGVSMGVMVCAPALTVYYRHPDPSPFLRVYRSAAYLVRRKATEGALCTLIPIGWSLPLSVAAFPDRAGLLAGVAGLSVYVAMVVLYAAYAFYPHLLTSIVVAGVLIVGSVVWLSVVPIGVAVASLAAILVGLHGLSIYNMKHFLWPTT</sequence>
<dbReference type="PATRIC" id="fig|1411022.3.peg.2178"/>